<dbReference type="PROSITE" id="PS50075">
    <property type="entry name" value="CARRIER"/>
    <property type="match status" value="1"/>
</dbReference>
<dbReference type="InterPro" id="IPR050272">
    <property type="entry name" value="Isochorismatase-like_hydrls"/>
</dbReference>
<dbReference type="RefSeq" id="WP_039611492.1">
    <property type="nucleotide sequence ID" value="NZ_JWIC01000010.1"/>
</dbReference>
<protein>
    <recommendedName>
        <fullName evidence="2">isochorismatase</fullName>
        <ecNumber evidence="2">3.3.2.1</ecNumber>
    </recommendedName>
</protein>
<keyword evidence="5" id="KW-0596">Phosphopantetheine</keyword>
<comment type="catalytic activity">
    <reaction evidence="4">
        <text>isochorismate + H2O = (2S,3S)-2,3-dihydroxy-2,3-dihydrobenzoate + pyruvate</text>
        <dbReference type="Rhea" id="RHEA:11112"/>
        <dbReference type="ChEBI" id="CHEBI:15361"/>
        <dbReference type="ChEBI" id="CHEBI:15377"/>
        <dbReference type="ChEBI" id="CHEBI:29780"/>
        <dbReference type="ChEBI" id="CHEBI:58764"/>
        <dbReference type="EC" id="3.3.2.1"/>
    </reaction>
</comment>
<dbReference type="Proteomes" id="UP000031327">
    <property type="component" value="Unassembled WGS sequence"/>
</dbReference>
<dbReference type="Pfam" id="PF00550">
    <property type="entry name" value="PP-binding"/>
    <property type="match status" value="1"/>
</dbReference>
<comment type="caution">
    <text evidence="7">The sequence shown here is derived from an EMBL/GenBank/DDBJ whole genome shotgun (WGS) entry which is preliminary data.</text>
</comment>
<dbReference type="PANTHER" id="PTHR43540:SF3">
    <property type="entry name" value="ENTEROBACTIN SYNTHASE COMPONENT B"/>
    <property type="match status" value="1"/>
</dbReference>
<dbReference type="InterPro" id="IPR016291">
    <property type="entry name" value="Isochorismatase"/>
</dbReference>
<feature type="domain" description="Carrier" evidence="6">
    <location>
        <begin position="210"/>
        <end position="286"/>
    </location>
</feature>
<keyword evidence="5" id="KW-0597">Phosphoprotein</keyword>
<evidence type="ECO:0000256" key="5">
    <source>
        <dbReference type="PIRSR" id="PIRSR001111-50"/>
    </source>
</evidence>
<proteinExistence type="predicted"/>
<sequence length="288" mass="32963">MSIPKLNHYPLPRDAELPENRVNWDIDPNRAALLIHDVQHYFVGFYGDDNPLIDTMIQNIQALKAHCYEHNIPVYYTAQPIKQGKHERGLLSDMWGPGLQDPAQQPIVDALAPTEKDVVLTKWRYSAFQKCDFEQQLRDKQRDQLLIVGIYGHIGVMTTAVDAFMRDIEPFLVADAIADFTREEHMMALNFVAKRCGKVVSMSEILGTQTQDLTSLDGLKAHILTLIDCEEDEFDEHESLIDYGLDSVQVMNLISLWQQQGIETNFIELAQIPTLAAWIELLEERKED</sequence>
<dbReference type="AlphaFoldDB" id="A0A0C1Q545"/>
<reference evidence="7 8" key="1">
    <citation type="submission" date="2014-12" db="EMBL/GenBank/DDBJ databases">
        <title>Draft Genome Sequence of Pseudoalteromonas luteoviolacea HI1.</title>
        <authorList>
            <person name="Asahina A.Y."/>
            <person name="Hadfield M.G."/>
        </authorList>
    </citation>
    <scope>NUCLEOTIDE SEQUENCE [LARGE SCALE GENOMIC DNA]</scope>
    <source>
        <strain evidence="7 8">HI1</strain>
    </source>
</reference>
<dbReference type="InterPro" id="IPR036736">
    <property type="entry name" value="ACP-like_sf"/>
</dbReference>
<dbReference type="Pfam" id="PF00857">
    <property type="entry name" value="Isochorismatase"/>
    <property type="match status" value="1"/>
</dbReference>
<gene>
    <name evidence="7" type="ORF">JF50_21975</name>
</gene>
<dbReference type="InterPro" id="IPR000868">
    <property type="entry name" value="Isochorismatase-like_dom"/>
</dbReference>
<dbReference type="PIRSF" id="PIRSF001111">
    <property type="entry name" value="Isochorismatase"/>
    <property type="match status" value="1"/>
</dbReference>
<dbReference type="Gene3D" id="1.10.1200.10">
    <property type="entry name" value="ACP-like"/>
    <property type="match status" value="1"/>
</dbReference>
<evidence type="ECO:0000259" key="6">
    <source>
        <dbReference type="PROSITE" id="PS50075"/>
    </source>
</evidence>
<evidence type="ECO:0000313" key="8">
    <source>
        <dbReference type="Proteomes" id="UP000031327"/>
    </source>
</evidence>
<comment type="cofactor">
    <cofactor evidence="5">
        <name>pantetheine 4'-phosphate</name>
        <dbReference type="ChEBI" id="CHEBI:47942"/>
    </cofactor>
    <text evidence="5">Binds 1 phosphopantetheine covalently.</text>
</comment>
<evidence type="ECO:0000256" key="3">
    <source>
        <dbReference type="ARBA" id="ARBA00022801"/>
    </source>
</evidence>
<evidence type="ECO:0000256" key="4">
    <source>
        <dbReference type="ARBA" id="ARBA00048590"/>
    </source>
</evidence>
<dbReference type="EMBL" id="JWIC01000010">
    <property type="protein sequence ID" value="KID54590.1"/>
    <property type="molecule type" value="Genomic_DNA"/>
</dbReference>
<feature type="modified residue" description="O-(pantetheine 4'-phosphoryl)serine" evidence="5">
    <location>
        <position position="247"/>
    </location>
</feature>
<dbReference type="SUPFAM" id="SSF52499">
    <property type="entry name" value="Isochorismatase-like hydrolases"/>
    <property type="match status" value="1"/>
</dbReference>
<dbReference type="PRINTS" id="PR01398">
    <property type="entry name" value="ISCHRISMTASE"/>
</dbReference>
<keyword evidence="3" id="KW-0378">Hydrolase</keyword>
<evidence type="ECO:0000256" key="1">
    <source>
        <dbReference type="ARBA" id="ARBA00004924"/>
    </source>
</evidence>
<dbReference type="SUPFAM" id="SSF47336">
    <property type="entry name" value="ACP-like"/>
    <property type="match status" value="1"/>
</dbReference>
<name>A0A0C1Q545_9GAMM</name>
<organism evidence="7 8">
    <name type="scientific">Pseudoalteromonas luteoviolacea</name>
    <dbReference type="NCBI Taxonomy" id="43657"/>
    <lineage>
        <taxon>Bacteria</taxon>
        <taxon>Pseudomonadati</taxon>
        <taxon>Pseudomonadota</taxon>
        <taxon>Gammaproteobacteria</taxon>
        <taxon>Alteromonadales</taxon>
        <taxon>Pseudoalteromonadaceae</taxon>
        <taxon>Pseudoalteromonas</taxon>
    </lineage>
</organism>
<dbReference type="InterPro" id="IPR036380">
    <property type="entry name" value="Isochorismatase-like_sf"/>
</dbReference>
<evidence type="ECO:0000256" key="2">
    <source>
        <dbReference type="ARBA" id="ARBA00012100"/>
    </source>
</evidence>
<dbReference type="OrthoDB" id="5794853at2"/>
<accession>A0A0C1Q545</accession>
<dbReference type="GO" id="GO:0008908">
    <property type="term" value="F:isochorismatase activity"/>
    <property type="evidence" value="ECO:0007669"/>
    <property type="project" value="UniProtKB-EC"/>
</dbReference>
<evidence type="ECO:0000313" key="7">
    <source>
        <dbReference type="EMBL" id="KID54590.1"/>
    </source>
</evidence>
<comment type="pathway">
    <text evidence="1">Siderophore biosynthesis.</text>
</comment>
<dbReference type="InterPro" id="IPR009081">
    <property type="entry name" value="PP-bd_ACP"/>
</dbReference>
<dbReference type="Gene3D" id="3.40.50.850">
    <property type="entry name" value="Isochorismatase-like"/>
    <property type="match status" value="1"/>
</dbReference>
<dbReference type="PANTHER" id="PTHR43540">
    <property type="entry name" value="PEROXYUREIDOACRYLATE/UREIDOACRYLATE AMIDOHYDROLASE-RELATED"/>
    <property type="match status" value="1"/>
</dbReference>
<dbReference type="EC" id="3.3.2.1" evidence="2"/>